<evidence type="ECO:0000313" key="3">
    <source>
        <dbReference type="Proteomes" id="UP000474159"/>
    </source>
</evidence>
<gene>
    <name evidence="2" type="ORF">F6X53_15870</name>
</gene>
<dbReference type="AlphaFoldDB" id="A0A6L3SWK1"/>
<protein>
    <submittedName>
        <fullName evidence="2">Uncharacterized protein</fullName>
    </submittedName>
</protein>
<evidence type="ECO:0000256" key="1">
    <source>
        <dbReference type="SAM" id="MobiDB-lite"/>
    </source>
</evidence>
<comment type="caution">
    <text evidence="2">The sequence shown here is derived from an EMBL/GenBank/DDBJ whole genome shotgun (WGS) entry which is preliminary data.</text>
</comment>
<dbReference type="RefSeq" id="WP_151001169.1">
    <property type="nucleotide sequence ID" value="NZ_BPQY01000411.1"/>
</dbReference>
<dbReference type="Proteomes" id="UP000474159">
    <property type="component" value="Unassembled WGS sequence"/>
</dbReference>
<dbReference type="EMBL" id="VZZK01000015">
    <property type="protein sequence ID" value="KAB1078229.1"/>
    <property type="molecule type" value="Genomic_DNA"/>
</dbReference>
<accession>A0A6L3SWK1</accession>
<feature type="region of interest" description="Disordered" evidence="1">
    <location>
        <begin position="1"/>
        <end position="43"/>
    </location>
</feature>
<proteinExistence type="predicted"/>
<organism evidence="2 3">
    <name type="scientific">Methylobacterium soli</name>
    <dbReference type="NCBI Taxonomy" id="553447"/>
    <lineage>
        <taxon>Bacteria</taxon>
        <taxon>Pseudomonadati</taxon>
        <taxon>Pseudomonadota</taxon>
        <taxon>Alphaproteobacteria</taxon>
        <taxon>Hyphomicrobiales</taxon>
        <taxon>Methylobacteriaceae</taxon>
        <taxon>Methylobacterium</taxon>
    </lineage>
</organism>
<name>A0A6L3SWK1_9HYPH</name>
<evidence type="ECO:0000313" key="2">
    <source>
        <dbReference type="EMBL" id="KAB1078229.1"/>
    </source>
</evidence>
<keyword evidence="3" id="KW-1185">Reference proteome</keyword>
<feature type="compositionally biased region" description="Basic and acidic residues" evidence="1">
    <location>
        <begin position="10"/>
        <end position="31"/>
    </location>
</feature>
<reference evidence="2 3" key="1">
    <citation type="submission" date="2019-09" db="EMBL/GenBank/DDBJ databases">
        <title>YIM 48816 draft genome.</title>
        <authorList>
            <person name="Jiang L."/>
        </authorList>
    </citation>
    <scope>NUCLEOTIDE SEQUENCE [LARGE SCALE GENOMIC DNA]</scope>
    <source>
        <strain evidence="2 3">YIM 48816</strain>
    </source>
</reference>
<sequence>MSRAIGSRLAKLEQGRQERQETHEERLERIAHLPPMTAAESAELDTRIEAEAIAEFGSLEAAAAAAREKAARTGNLLDKVIAFDLEHRAETGGLHAHS</sequence>